<dbReference type="AlphaFoldDB" id="A0A444W7L0"/>
<keyword evidence="6" id="KW-1185">Reference proteome</keyword>
<dbReference type="InterPro" id="IPR036291">
    <property type="entry name" value="NAD(P)-bd_dom_sf"/>
</dbReference>
<dbReference type="GO" id="GO:0009073">
    <property type="term" value="P:aromatic amino acid family biosynthetic process"/>
    <property type="evidence" value="ECO:0007669"/>
    <property type="project" value="UniProtKB-KW"/>
</dbReference>
<dbReference type="GO" id="GO:0019632">
    <property type="term" value="P:shikimate metabolic process"/>
    <property type="evidence" value="ECO:0007669"/>
    <property type="project" value="TreeGrafter"/>
</dbReference>
<dbReference type="SUPFAM" id="SSF53223">
    <property type="entry name" value="Aminoacid dehydrogenase-like, N-terminal domain"/>
    <property type="match status" value="1"/>
</dbReference>
<feature type="domain" description="Shikimate dehydrogenase substrate binding N-terminal" evidence="4">
    <location>
        <begin position="15"/>
        <end position="97"/>
    </location>
</feature>
<keyword evidence="3" id="KW-0057">Aromatic amino acid biosynthesis</keyword>
<dbReference type="SUPFAM" id="SSF51735">
    <property type="entry name" value="NAD(P)-binding Rossmann-fold domains"/>
    <property type="match status" value="1"/>
</dbReference>
<keyword evidence="3" id="KW-0028">Amino-acid biosynthesis</keyword>
<evidence type="ECO:0000313" key="5">
    <source>
        <dbReference type="EMBL" id="RYJ41834.1"/>
    </source>
</evidence>
<keyword evidence="2" id="KW-0560">Oxidoreductase</keyword>
<dbReference type="Gene3D" id="3.40.50.10860">
    <property type="entry name" value="Leucine Dehydrogenase, chain A, domain 1"/>
    <property type="match status" value="1"/>
</dbReference>
<gene>
    <name evidence="5" type="ORF">NU09_2759</name>
</gene>
<evidence type="ECO:0000256" key="2">
    <source>
        <dbReference type="ARBA" id="ARBA00023002"/>
    </source>
</evidence>
<dbReference type="InterPro" id="IPR046346">
    <property type="entry name" value="Aminoacid_DH-like_N_sf"/>
</dbReference>
<evidence type="ECO:0000259" key="4">
    <source>
        <dbReference type="Pfam" id="PF08501"/>
    </source>
</evidence>
<dbReference type="Gene3D" id="3.40.50.720">
    <property type="entry name" value="NAD(P)-binding Rossmann-like Domain"/>
    <property type="match status" value="1"/>
</dbReference>
<protein>
    <submittedName>
        <fullName evidence="5">Putative shikimate 5-dehydrogenase</fullName>
    </submittedName>
</protein>
<dbReference type="GO" id="GO:0050661">
    <property type="term" value="F:NADP binding"/>
    <property type="evidence" value="ECO:0007669"/>
    <property type="project" value="TreeGrafter"/>
</dbReference>
<evidence type="ECO:0000256" key="1">
    <source>
        <dbReference type="ARBA" id="ARBA00004871"/>
    </source>
</evidence>
<sequence length="253" mass="28871">MKGILKSKSKKIYGLVGRGISYSFSAKYFNDKFTKKEMDNCYYQNFDLEYIGELRNVLDETKKLKGLNVTIPYKEDIIPMMDSLSKTARIIGAVNTITISKKGKLKGYNTDYFGFKKALKPLLESHHEKALILGTGGASKAIAYALRKLKIEYDFVSRTATDVIFSYDDLDKEIFDEYQIIINTTPVGTYPNVNEYPALDYNLFTEKHIAFDLVYNPEETAFLKKAAAHGATTSNGYKMLVYQAEKAWKIWNK</sequence>
<comment type="caution">
    <text evidence="5">The sequence shown here is derived from an EMBL/GenBank/DDBJ whole genome shotgun (WGS) entry which is preliminary data.</text>
</comment>
<dbReference type="PANTHER" id="PTHR21089:SF1">
    <property type="entry name" value="BIFUNCTIONAL 3-DEHYDROQUINATE DEHYDRATASE_SHIKIMATE DEHYDROGENASE, CHLOROPLASTIC"/>
    <property type="match status" value="1"/>
</dbReference>
<dbReference type="OrthoDB" id="9792692at2"/>
<dbReference type="Proteomes" id="UP000289775">
    <property type="component" value="Unassembled WGS sequence"/>
</dbReference>
<dbReference type="RefSeq" id="WP_129751844.1">
    <property type="nucleotide sequence ID" value="NZ_JUIW01000009.1"/>
</dbReference>
<dbReference type="EMBL" id="JUIW01000009">
    <property type="protein sequence ID" value="RYJ41834.1"/>
    <property type="molecule type" value="Genomic_DNA"/>
</dbReference>
<evidence type="ECO:0000313" key="6">
    <source>
        <dbReference type="Proteomes" id="UP000289775"/>
    </source>
</evidence>
<dbReference type="PANTHER" id="PTHR21089">
    <property type="entry name" value="SHIKIMATE DEHYDROGENASE"/>
    <property type="match status" value="1"/>
</dbReference>
<reference evidence="5 6" key="1">
    <citation type="submission" date="2014-12" db="EMBL/GenBank/DDBJ databases">
        <title>Genome sequence of Flavobacterium beibuense RSKm HC5.</title>
        <authorList>
            <person name="Kim J.F."/>
            <person name="Song J.Y."/>
            <person name="Kwak M.-J."/>
            <person name="Lee S.-W."/>
        </authorList>
    </citation>
    <scope>NUCLEOTIDE SEQUENCE [LARGE SCALE GENOMIC DNA]</scope>
    <source>
        <strain evidence="5 6">RSKm HC5</strain>
    </source>
</reference>
<dbReference type="InterPro" id="IPR022893">
    <property type="entry name" value="Shikimate_DH_fam"/>
</dbReference>
<organism evidence="5 6">
    <name type="scientific">Flavobacterium beibuense</name>
    <dbReference type="NCBI Taxonomy" id="657326"/>
    <lineage>
        <taxon>Bacteria</taxon>
        <taxon>Pseudomonadati</taxon>
        <taxon>Bacteroidota</taxon>
        <taxon>Flavobacteriia</taxon>
        <taxon>Flavobacteriales</taxon>
        <taxon>Flavobacteriaceae</taxon>
        <taxon>Flavobacterium</taxon>
    </lineage>
</organism>
<name>A0A444W7L0_9FLAO</name>
<evidence type="ECO:0000256" key="3">
    <source>
        <dbReference type="ARBA" id="ARBA00023141"/>
    </source>
</evidence>
<accession>A0A444W7L0</accession>
<dbReference type="Pfam" id="PF08501">
    <property type="entry name" value="Shikimate_dh_N"/>
    <property type="match status" value="1"/>
</dbReference>
<dbReference type="CDD" id="cd01065">
    <property type="entry name" value="NAD_bind_Shikimate_DH"/>
    <property type="match status" value="1"/>
</dbReference>
<dbReference type="InterPro" id="IPR013708">
    <property type="entry name" value="Shikimate_DH-bd_N"/>
</dbReference>
<proteinExistence type="predicted"/>
<comment type="pathway">
    <text evidence="1">Metabolic intermediate biosynthesis; chorismate biosynthesis; chorismate from D-erythrose 4-phosphate and phosphoenolpyruvate: step 4/7.</text>
</comment>
<dbReference type="GO" id="GO:0004764">
    <property type="term" value="F:shikimate 3-dehydrogenase (NADP+) activity"/>
    <property type="evidence" value="ECO:0007669"/>
    <property type="project" value="InterPro"/>
</dbReference>
<dbReference type="GO" id="GO:0009423">
    <property type="term" value="P:chorismate biosynthetic process"/>
    <property type="evidence" value="ECO:0007669"/>
    <property type="project" value="TreeGrafter"/>
</dbReference>
<dbReference type="GO" id="GO:0005829">
    <property type="term" value="C:cytosol"/>
    <property type="evidence" value="ECO:0007669"/>
    <property type="project" value="TreeGrafter"/>
</dbReference>